<dbReference type="EMBL" id="CACRUB010000044">
    <property type="protein sequence ID" value="VYU47789.1"/>
    <property type="molecule type" value="Genomic_DNA"/>
</dbReference>
<sequence length="179" mass="20486">MNRIIQSFLDIHKTEYSIENWENEVAFEHFINKCIVNKYSNERFDPSDIMTDPGKKGLDGVAICINGRIVNSIDEMEAIFQGSTSVEARFVFIQTKTSEKFDGGEIGNFLYGVRAFFSEPSIRPVTNEKMENLIKIKDAIYTHSIDMEHSPILDVYYVCCGKWDEGNGLSNRIQLDLKP</sequence>
<protein>
    <recommendedName>
        <fullName evidence="2">AIPR protein</fullName>
    </recommendedName>
</protein>
<reference evidence="1" key="1">
    <citation type="submission" date="2019-11" db="EMBL/GenBank/DDBJ databases">
        <authorList>
            <person name="Feng L."/>
        </authorList>
    </citation>
    <scope>NUCLEOTIDE SEQUENCE</scope>
    <source>
        <strain evidence="1">FplautiiLFYP42</strain>
    </source>
</reference>
<dbReference type="AlphaFoldDB" id="A0A6N3F748"/>
<name>A0A6N3F748_FLAPL</name>
<organism evidence="1">
    <name type="scientific">Flavonifractor plautii</name>
    <name type="common">Fusobacterium plautii</name>
    <dbReference type="NCBI Taxonomy" id="292800"/>
    <lineage>
        <taxon>Bacteria</taxon>
        <taxon>Bacillati</taxon>
        <taxon>Bacillota</taxon>
        <taxon>Clostridia</taxon>
        <taxon>Eubacteriales</taxon>
        <taxon>Oscillospiraceae</taxon>
        <taxon>Flavonifractor</taxon>
    </lineage>
</organism>
<gene>
    <name evidence="1" type="ORF">FPLFYP42_02463</name>
</gene>
<evidence type="ECO:0000313" key="1">
    <source>
        <dbReference type="EMBL" id="VYU47789.1"/>
    </source>
</evidence>
<proteinExistence type="predicted"/>
<dbReference type="RefSeq" id="WP_148340843.1">
    <property type="nucleotide sequence ID" value="NZ_CACRUB010000044.1"/>
</dbReference>
<accession>A0A6N3F748</accession>
<evidence type="ECO:0008006" key="2">
    <source>
        <dbReference type="Google" id="ProtNLM"/>
    </source>
</evidence>